<organism evidence="20 21">
    <name type="scientific">Candidatus Doudnabacteria bacterium RIFCSPHIGHO2_01_FULL_50_11</name>
    <dbReference type="NCBI Taxonomy" id="1817828"/>
    <lineage>
        <taxon>Bacteria</taxon>
        <taxon>Candidatus Doudnaibacteriota</taxon>
    </lineage>
</organism>
<dbReference type="InterPro" id="IPR001460">
    <property type="entry name" value="PCN-bd_Tpept"/>
</dbReference>
<keyword evidence="14" id="KW-0961">Cell wall biogenesis/degradation</keyword>
<dbReference type="NCBIfam" id="TIGR02074">
    <property type="entry name" value="PBP_1a_fam"/>
    <property type="match status" value="1"/>
</dbReference>
<dbReference type="InterPro" id="IPR012338">
    <property type="entry name" value="Beta-lactam/transpept-like"/>
</dbReference>
<evidence type="ECO:0000256" key="6">
    <source>
        <dbReference type="ARBA" id="ARBA00022670"/>
    </source>
</evidence>
<comment type="similarity">
    <text evidence="3">In the N-terminal section; belongs to the glycosyltransferase 51 family.</text>
</comment>
<dbReference type="GO" id="GO:0009002">
    <property type="term" value="F:serine-type D-Ala-D-Ala carboxypeptidase activity"/>
    <property type="evidence" value="ECO:0007669"/>
    <property type="project" value="UniProtKB-EC"/>
</dbReference>
<dbReference type="SUPFAM" id="SSF56601">
    <property type="entry name" value="beta-lactamase/transpeptidase-like"/>
    <property type="match status" value="1"/>
</dbReference>
<keyword evidence="10" id="KW-0133">Cell shape</keyword>
<evidence type="ECO:0000256" key="11">
    <source>
        <dbReference type="ARBA" id="ARBA00022984"/>
    </source>
</evidence>
<comment type="similarity">
    <text evidence="2">In the C-terminal section; belongs to the transpeptidase family.</text>
</comment>
<gene>
    <name evidence="20" type="ORF">A2722_04290</name>
</gene>
<evidence type="ECO:0000256" key="5">
    <source>
        <dbReference type="ARBA" id="ARBA00022645"/>
    </source>
</evidence>
<evidence type="ECO:0000259" key="19">
    <source>
        <dbReference type="Pfam" id="PF00912"/>
    </source>
</evidence>
<dbReference type="Pfam" id="PF00912">
    <property type="entry name" value="Transgly"/>
    <property type="match status" value="1"/>
</dbReference>
<dbReference type="InterPro" id="IPR001264">
    <property type="entry name" value="Glyco_trans_51"/>
</dbReference>
<evidence type="ECO:0000313" key="21">
    <source>
        <dbReference type="Proteomes" id="UP000178377"/>
    </source>
</evidence>
<reference evidence="20 21" key="1">
    <citation type="journal article" date="2016" name="Nat. Commun.">
        <title>Thousands of microbial genomes shed light on interconnected biogeochemical processes in an aquifer system.</title>
        <authorList>
            <person name="Anantharaman K."/>
            <person name="Brown C.T."/>
            <person name="Hug L.A."/>
            <person name="Sharon I."/>
            <person name="Castelle C.J."/>
            <person name="Probst A.J."/>
            <person name="Thomas B.C."/>
            <person name="Singh A."/>
            <person name="Wilkins M.J."/>
            <person name="Karaoz U."/>
            <person name="Brodie E.L."/>
            <person name="Williams K.H."/>
            <person name="Hubbard S.S."/>
            <person name="Banfield J.F."/>
        </authorList>
    </citation>
    <scope>NUCLEOTIDE SEQUENCE [LARGE SCALE GENOMIC DNA]</scope>
</reference>
<dbReference type="GO" id="GO:0009252">
    <property type="term" value="P:peptidoglycan biosynthetic process"/>
    <property type="evidence" value="ECO:0007669"/>
    <property type="project" value="UniProtKB-KW"/>
</dbReference>
<comment type="catalytic activity">
    <reaction evidence="15">
        <text>Preferential cleavage: (Ac)2-L-Lys-D-Ala-|-D-Ala. Also transpeptidation of peptidyl-alanyl moieties that are N-acyl substituents of D-alanine.</text>
        <dbReference type="EC" id="3.4.16.4"/>
    </reaction>
</comment>
<dbReference type="Gene3D" id="1.10.3810.10">
    <property type="entry name" value="Biosynthetic peptidoglycan transglycosylase-like"/>
    <property type="match status" value="1"/>
</dbReference>
<evidence type="ECO:0000256" key="9">
    <source>
        <dbReference type="ARBA" id="ARBA00022801"/>
    </source>
</evidence>
<feature type="domain" description="Penicillin-binding protein transpeptidase" evidence="18">
    <location>
        <begin position="368"/>
        <end position="649"/>
    </location>
</feature>
<keyword evidence="11" id="KW-0573">Peptidoglycan synthesis</keyword>
<evidence type="ECO:0000256" key="14">
    <source>
        <dbReference type="ARBA" id="ARBA00023316"/>
    </source>
</evidence>
<dbReference type="InterPro" id="IPR013783">
    <property type="entry name" value="Ig-like_fold"/>
</dbReference>
<evidence type="ECO:0000256" key="10">
    <source>
        <dbReference type="ARBA" id="ARBA00022960"/>
    </source>
</evidence>
<keyword evidence="17" id="KW-1133">Transmembrane helix</keyword>
<evidence type="ECO:0000256" key="13">
    <source>
        <dbReference type="ARBA" id="ARBA00023268"/>
    </source>
</evidence>
<dbReference type="Gene3D" id="3.40.710.10">
    <property type="entry name" value="DD-peptidase/beta-lactamase superfamily"/>
    <property type="match status" value="1"/>
</dbReference>
<dbReference type="EMBL" id="MFEO01000027">
    <property type="protein sequence ID" value="OGE88939.1"/>
    <property type="molecule type" value="Genomic_DNA"/>
</dbReference>
<keyword evidence="4" id="KW-1003">Cell membrane</keyword>
<dbReference type="GO" id="GO:0008658">
    <property type="term" value="F:penicillin binding"/>
    <property type="evidence" value="ECO:0007669"/>
    <property type="project" value="InterPro"/>
</dbReference>
<evidence type="ECO:0000256" key="2">
    <source>
        <dbReference type="ARBA" id="ARBA00007090"/>
    </source>
</evidence>
<evidence type="ECO:0000256" key="15">
    <source>
        <dbReference type="ARBA" id="ARBA00034000"/>
    </source>
</evidence>
<dbReference type="GO" id="GO:0005886">
    <property type="term" value="C:plasma membrane"/>
    <property type="evidence" value="ECO:0007669"/>
    <property type="project" value="UniProtKB-SubCell"/>
</dbReference>
<dbReference type="PANTHER" id="PTHR32282:SF11">
    <property type="entry name" value="PENICILLIN-BINDING PROTEIN 1B"/>
    <property type="match status" value="1"/>
</dbReference>
<keyword evidence="13" id="KW-0511">Multifunctional enzyme</keyword>
<accession>A0A1F5PG55</accession>
<evidence type="ECO:0000256" key="3">
    <source>
        <dbReference type="ARBA" id="ARBA00007739"/>
    </source>
</evidence>
<keyword evidence="7" id="KW-0328">Glycosyltransferase</keyword>
<dbReference type="Gene3D" id="2.60.40.10">
    <property type="entry name" value="Immunoglobulins"/>
    <property type="match status" value="1"/>
</dbReference>
<dbReference type="GO" id="GO:0008955">
    <property type="term" value="F:peptidoglycan glycosyltransferase activity"/>
    <property type="evidence" value="ECO:0007669"/>
    <property type="project" value="UniProtKB-EC"/>
</dbReference>
<keyword evidence="9" id="KW-0378">Hydrolase</keyword>
<dbReference type="InterPro" id="IPR036950">
    <property type="entry name" value="PBP_transglycosylase"/>
</dbReference>
<dbReference type="PANTHER" id="PTHR32282">
    <property type="entry name" value="BINDING PROTEIN TRANSPEPTIDASE, PUTATIVE-RELATED"/>
    <property type="match status" value="1"/>
</dbReference>
<dbReference type="InterPro" id="IPR023346">
    <property type="entry name" value="Lysozyme-like_dom_sf"/>
</dbReference>
<protein>
    <submittedName>
        <fullName evidence="20">Uncharacterized protein</fullName>
    </submittedName>
</protein>
<sequence>MSSYQKSWHDRGGNFSRRRSIIGGAGYGRTRGRLWRALKRSLRWLRAGSTLKMIIKLAAIAAACVFLIGLSAFAYYSKDLPDPDKLTNRVIPESTKIYDRNGELLYDIHGEAQRTLISFDDMPQGIKQATIAIEDKDFYRHSGISIGRILYSAAFDVLTFSKSQGASTITQQLVRNALLSREKSIARKIKEIVLALEIERKYTKDEILKLYLNEIPYGSTIYGIQAAAQSFFNKNAKDLTLAESAYLAALPQSPTLLSPYGPNRDKLEDRKNTVLKLMEDQGFINHEQREAAKNEKVSFSAVKNSIKAPHFVLYIEEQLAERYGENTLQEGGLLVTTSLDMKLQRSAEEAIAENIEHNETRYGAKNASLVAIDPKTGQILAMVGSRDFFDNTNDGQVNVALRPRQPGSSFKPYVYATAFKQGLSPATMLMDVITNFGSFGGEEYVPQNYTGKNHGPVSIRQALAGSLNVPAVKTILLVGVKPSIDTAHDLGITTLQDESRYGPSLVLGGGEVRLIDHVAAFGVFANSGTRMPLVPILKVADSHNNTLEEYQEKAGQQVLDPQIAYLITSILSDNNARTFIFGAKNYLTLPDRPVAAKTGTTQEFRDAWTIGYTPQIATGVWVGNNDNSAMKSGADGSAVAAPIWNSFMKKAHAGLTAQPFVRPNGIRDIAVDTLSGKLPTAYTPSTKPEIFASFALPEQSDDLHIPVKIDKTTLLPANKNTPDENIETRLYTIFHSEKPDDPNWETPVREWAIANGYPYPDVPGDDGVGGDSNPPGTSTLYITMPEPSENELIKALPLKISVQASSADPIKNITLSFDGEKIFSNDSATASFFLDTSYPDGVHLIQARATTRSGNVSEITRRVNYAFGTSIVLGSPQQNTSTNFPLSLVARASSQVSGVAFYYQKPGGVAKKIPGPIVKTSHDQYMEFAQTWSASDKPKAGLYDVYAQTNSGEKTELVRISVP</sequence>
<comment type="subcellular location">
    <subcellularLocation>
        <location evidence="1">Cell membrane</location>
    </subcellularLocation>
</comment>
<dbReference type="FunFam" id="1.10.3810.10:FF:000001">
    <property type="entry name" value="Penicillin-binding protein 1A"/>
    <property type="match status" value="1"/>
</dbReference>
<evidence type="ECO:0000259" key="18">
    <source>
        <dbReference type="Pfam" id="PF00905"/>
    </source>
</evidence>
<evidence type="ECO:0000256" key="1">
    <source>
        <dbReference type="ARBA" id="ARBA00004236"/>
    </source>
</evidence>
<keyword evidence="8" id="KW-0808">Transferase</keyword>
<dbReference type="SUPFAM" id="SSF53955">
    <property type="entry name" value="Lysozyme-like"/>
    <property type="match status" value="1"/>
</dbReference>
<keyword evidence="6" id="KW-0645">Protease</keyword>
<feature type="transmembrane region" description="Helical" evidence="17">
    <location>
        <begin position="53"/>
        <end position="76"/>
    </location>
</feature>
<evidence type="ECO:0000256" key="16">
    <source>
        <dbReference type="ARBA" id="ARBA00049902"/>
    </source>
</evidence>
<evidence type="ECO:0000256" key="12">
    <source>
        <dbReference type="ARBA" id="ARBA00023136"/>
    </source>
</evidence>
<evidence type="ECO:0000256" key="17">
    <source>
        <dbReference type="SAM" id="Phobius"/>
    </source>
</evidence>
<comment type="catalytic activity">
    <reaction evidence="16">
        <text>[GlcNAc-(1-&gt;4)-Mur2Ac(oyl-L-Ala-gamma-D-Glu-L-Lys-D-Ala-D-Ala)](n)-di-trans,octa-cis-undecaprenyl diphosphate + beta-D-GlcNAc-(1-&gt;4)-Mur2Ac(oyl-L-Ala-gamma-D-Glu-L-Lys-D-Ala-D-Ala)-di-trans,octa-cis-undecaprenyl diphosphate = [GlcNAc-(1-&gt;4)-Mur2Ac(oyl-L-Ala-gamma-D-Glu-L-Lys-D-Ala-D-Ala)](n+1)-di-trans,octa-cis-undecaprenyl diphosphate + di-trans,octa-cis-undecaprenyl diphosphate + H(+)</text>
        <dbReference type="Rhea" id="RHEA:23708"/>
        <dbReference type="Rhea" id="RHEA-COMP:9602"/>
        <dbReference type="Rhea" id="RHEA-COMP:9603"/>
        <dbReference type="ChEBI" id="CHEBI:15378"/>
        <dbReference type="ChEBI" id="CHEBI:58405"/>
        <dbReference type="ChEBI" id="CHEBI:60033"/>
        <dbReference type="ChEBI" id="CHEBI:78435"/>
        <dbReference type="EC" id="2.4.99.28"/>
    </reaction>
</comment>
<dbReference type="AlphaFoldDB" id="A0A1F5PG55"/>
<keyword evidence="5" id="KW-0121">Carboxypeptidase</keyword>
<dbReference type="GO" id="GO:0008360">
    <property type="term" value="P:regulation of cell shape"/>
    <property type="evidence" value="ECO:0007669"/>
    <property type="project" value="UniProtKB-KW"/>
</dbReference>
<comment type="caution">
    <text evidence="20">The sequence shown here is derived from an EMBL/GenBank/DDBJ whole genome shotgun (WGS) entry which is preliminary data.</text>
</comment>
<keyword evidence="12 17" id="KW-0472">Membrane</keyword>
<evidence type="ECO:0000313" key="20">
    <source>
        <dbReference type="EMBL" id="OGE88939.1"/>
    </source>
</evidence>
<dbReference type="Proteomes" id="UP000178377">
    <property type="component" value="Unassembled WGS sequence"/>
</dbReference>
<dbReference type="InterPro" id="IPR050396">
    <property type="entry name" value="Glycosyltr_51/Transpeptidase"/>
</dbReference>
<feature type="domain" description="Glycosyl transferase family 51" evidence="19">
    <location>
        <begin position="102"/>
        <end position="278"/>
    </location>
</feature>
<evidence type="ECO:0000256" key="4">
    <source>
        <dbReference type="ARBA" id="ARBA00022475"/>
    </source>
</evidence>
<keyword evidence="17" id="KW-0812">Transmembrane</keyword>
<evidence type="ECO:0000256" key="8">
    <source>
        <dbReference type="ARBA" id="ARBA00022679"/>
    </source>
</evidence>
<dbReference type="STRING" id="1817828.A2722_04290"/>
<evidence type="ECO:0000256" key="7">
    <source>
        <dbReference type="ARBA" id="ARBA00022676"/>
    </source>
</evidence>
<dbReference type="GO" id="GO:0006508">
    <property type="term" value="P:proteolysis"/>
    <property type="evidence" value="ECO:0007669"/>
    <property type="project" value="UniProtKB-KW"/>
</dbReference>
<name>A0A1F5PG55_9BACT</name>
<dbReference type="GO" id="GO:0030288">
    <property type="term" value="C:outer membrane-bounded periplasmic space"/>
    <property type="evidence" value="ECO:0007669"/>
    <property type="project" value="TreeGrafter"/>
</dbReference>
<proteinExistence type="inferred from homology"/>
<dbReference type="Pfam" id="PF00905">
    <property type="entry name" value="Transpeptidase"/>
    <property type="match status" value="1"/>
</dbReference>
<dbReference type="GO" id="GO:0071555">
    <property type="term" value="P:cell wall organization"/>
    <property type="evidence" value="ECO:0007669"/>
    <property type="project" value="UniProtKB-KW"/>
</dbReference>